<dbReference type="GO" id="GO:0005886">
    <property type="term" value="C:plasma membrane"/>
    <property type="evidence" value="ECO:0007669"/>
    <property type="project" value="UniProtKB-SubCell"/>
</dbReference>
<keyword evidence="4 10" id="KW-0812">Transmembrane</keyword>
<dbReference type="Proteomes" id="UP001168821">
    <property type="component" value="Unassembled WGS sequence"/>
</dbReference>
<dbReference type="AlphaFoldDB" id="A0AA38IA85"/>
<dbReference type="Pfam" id="PF02949">
    <property type="entry name" value="7tm_6"/>
    <property type="match status" value="1"/>
</dbReference>
<proteinExistence type="inferred from homology"/>
<keyword evidence="12" id="KW-1185">Reference proteome</keyword>
<evidence type="ECO:0000313" key="12">
    <source>
        <dbReference type="Proteomes" id="UP001168821"/>
    </source>
</evidence>
<dbReference type="GO" id="GO:0004984">
    <property type="term" value="F:olfactory receptor activity"/>
    <property type="evidence" value="ECO:0007669"/>
    <property type="project" value="InterPro"/>
</dbReference>
<keyword evidence="8 10" id="KW-0675">Receptor</keyword>
<dbReference type="EMBL" id="JALNTZ010000005">
    <property type="protein sequence ID" value="KAJ3652382.1"/>
    <property type="molecule type" value="Genomic_DNA"/>
</dbReference>
<keyword evidence="9 10" id="KW-0807">Transducer</keyword>
<organism evidence="11 12">
    <name type="scientific">Zophobas morio</name>
    <dbReference type="NCBI Taxonomy" id="2755281"/>
    <lineage>
        <taxon>Eukaryota</taxon>
        <taxon>Metazoa</taxon>
        <taxon>Ecdysozoa</taxon>
        <taxon>Arthropoda</taxon>
        <taxon>Hexapoda</taxon>
        <taxon>Insecta</taxon>
        <taxon>Pterygota</taxon>
        <taxon>Neoptera</taxon>
        <taxon>Endopterygota</taxon>
        <taxon>Coleoptera</taxon>
        <taxon>Polyphaga</taxon>
        <taxon>Cucujiformia</taxon>
        <taxon>Tenebrionidae</taxon>
        <taxon>Zophobas</taxon>
    </lineage>
</organism>
<dbReference type="GO" id="GO:0005549">
    <property type="term" value="F:odorant binding"/>
    <property type="evidence" value="ECO:0007669"/>
    <property type="project" value="InterPro"/>
</dbReference>
<evidence type="ECO:0000256" key="4">
    <source>
        <dbReference type="ARBA" id="ARBA00022692"/>
    </source>
</evidence>
<dbReference type="PANTHER" id="PTHR21137:SF35">
    <property type="entry name" value="ODORANT RECEPTOR 19A-RELATED"/>
    <property type="match status" value="1"/>
</dbReference>
<feature type="transmembrane region" description="Helical" evidence="10">
    <location>
        <begin position="159"/>
        <end position="181"/>
    </location>
</feature>
<evidence type="ECO:0000256" key="3">
    <source>
        <dbReference type="ARBA" id="ARBA00022606"/>
    </source>
</evidence>
<keyword evidence="5 10" id="KW-0552">Olfaction</keyword>
<keyword evidence="7 10" id="KW-0472">Membrane</keyword>
<comment type="caution">
    <text evidence="11">The sequence shown here is derived from an EMBL/GenBank/DDBJ whole genome shotgun (WGS) entry which is preliminary data.</text>
</comment>
<keyword evidence="2" id="KW-1003">Cell membrane</keyword>
<accession>A0AA38IA85</accession>
<sequence length="371" mass="43066">MLDKWQRLTLYPLKWIYLGGLHPNNESKIAIVHFSANFSIFVLIVVLAFIEILISYKENIYFTIESILTIVLYLHIMSKYSILYMHKSTLKILLKQRSKFWKIEDFEGDIRQDCEQRMKSALMVTKCYLGYSLSVVASFLIQPIVTGQLPVFIYEPEGWYYFLFFSFFLITPAIMASIWGVDTIFYSVSAPVSIQLKLLAHKFETTKFDNPDGEIEKTLASLVDYHNFLISYCHQINKMSSGIFLTQFLVAIATSCMQLFIASQPEFGLMNKIKCLLYFTMQIIETAIYCYTTEIISESSIDVGNAAYRSSWYETSDNKIRTDIVLIINRSQKKVVFSGLGLVWINMETFTRIFKTALSFYTYLNTMVYTD</sequence>
<feature type="transmembrane region" description="Helical" evidence="10">
    <location>
        <begin position="60"/>
        <end position="77"/>
    </location>
</feature>
<protein>
    <recommendedName>
        <fullName evidence="10">Odorant receptor</fullName>
    </recommendedName>
</protein>
<comment type="caution">
    <text evidence="10">Lacks conserved residue(s) required for the propagation of feature annotation.</text>
</comment>
<name>A0AA38IA85_9CUCU</name>
<feature type="transmembrane region" description="Helical" evidence="10">
    <location>
        <begin position="128"/>
        <end position="153"/>
    </location>
</feature>
<evidence type="ECO:0000256" key="2">
    <source>
        <dbReference type="ARBA" id="ARBA00022475"/>
    </source>
</evidence>
<evidence type="ECO:0000256" key="7">
    <source>
        <dbReference type="ARBA" id="ARBA00023136"/>
    </source>
</evidence>
<evidence type="ECO:0000256" key="9">
    <source>
        <dbReference type="ARBA" id="ARBA00023224"/>
    </source>
</evidence>
<feature type="transmembrane region" description="Helical" evidence="10">
    <location>
        <begin position="242"/>
        <end position="261"/>
    </location>
</feature>
<evidence type="ECO:0000256" key="10">
    <source>
        <dbReference type="RuleBase" id="RU351113"/>
    </source>
</evidence>
<evidence type="ECO:0000256" key="1">
    <source>
        <dbReference type="ARBA" id="ARBA00004651"/>
    </source>
</evidence>
<keyword evidence="6 10" id="KW-1133">Transmembrane helix</keyword>
<gene>
    <name evidence="11" type="ORF">Zmor_018354</name>
</gene>
<comment type="similarity">
    <text evidence="10">Belongs to the insect chemoreceptor superfamily. Heteromeric odorant receptor channel (TC 1.A.69) family.</text>
</comment>
<evidence type="ECO:0000313" key="11">
    <source>
        <dbReference type="EMBL" id="KAJ3652382.1"/>
    </source>
</evidence>
<reference evidence="11" key="1">
    <citation type="journal article" date="2023" name="G3 (Bethesda)">
        <title>Whole genome assemblies of Zophobas morio and Tenebrio molitor.</title>
        <authorList>
            <person name="Kaur S."/>
            <person name="Stinson S.A."/>
            <person name="diCenzo G.C."/>
        </authorList>
    </citation>
    <scope>NUCLEOTIDE SEQUENCE</scope>
    <source>
        <strain evidence="11">QUZm001</strain>
    </source>
</reference>
<evidence type="ECO:0000256" key="6">
    <source>
        <dbReference type="ARBA" id="ARBA00022989"/>
    </source>
</evidence>
<dbReference type="GO" id="GO:0007165">
    <property type="term" value="P:signal transduction"/>
    <property type="evidence" value="ECO:0007669"/>
    <property type="project" value="UniProtKB-KW"/>
</dbReference>
<dbReference type="InterPro" id="IPR004117">
    <property type="entry name" value="7tm6_olfct_rcpt"/>
</dbReference>
<feature type="transmembrane region" description="Helical" evidence="10">
    <location>
        <begin position="31"/>
        <end position="54"/>
    </location>
</feature>
<comment type="subcellular location">
    <subcellularLocation>
        <location evidence="1 10">Cell membrane</location>
        <topology evidence="1 10">Multi-pass membrane protein</topology>
    </subcellularLocation>
</comment>
<evidence type="ECO:0000256" key="5">
    <source>
        <dbReference type="ARBA" id="ARBA00022725"/>
    </source>
</evidence>
<evidence type="ECO:0000256" key="8">
    <source>
        <dbReference type="ARBA" id="ARBA00023170"/>
    </source>
</evidence>
<keyword evidence="3 10" id="KW-0716">Sensory transduction</keyword>
<dbReference type="PANTHER" id="PTHR21137">
    <property type="entry name" value="ODORANT RECEPTOR"/>
    <property type="match status" value="1"/>
</dbReference>